<evidence type="ECO:0000256" key="5">
    <source>
        <dbReference type="ARBA" id="ARBA00023288"/>
    </source>
</evidence>
<dbReference type="SUPFAM" id="SSF53850">
    <property type="entry name" value="Periplasmic binding protein-like II"/>
    <property type="match status" value="1"/>
</dbReference>
<keyword evidence="2 6" id="KW-0732">Signal</keyword>
<dbReference type="PANTHER" id="PTHR43649:SF33">
    <property type="entry name" value="POLYGALACTURONAN_RHAMNOGALACTURONAN-BINDING PROTEIN YTCQ"/>
    <property type="match status" value="1"/>
</dbReference>
<evidence type="ECO:0000256" key="1">
    <source>
        <dbReference type="ARBA" id="ARBA00022475"/>
    </source>
</evidence>
<feature type="chain" id="PRO_5045913145" evidence="6">
    <location>
        <begin position="16"/>
        <end position="513"/>
    </location>
</feature>
<proteinExistence type="predicted"/>
<keyword evidence="5" id="KW-0449">Lipoprotein</keyword>
<dbReference type="Proteomes" id="UP001179280">
    <property type="component" value="Unassembled WGS sequence"/>
</dbReference>
<sequence>MKKLIAYGVVPVAVAALLAGCSGSDGESSTTEDGKAKLEVLAVLNALTKDLNDIPYMNDSQEMADVEIEWTQVRSGWDEQKNPILASGDLPDIFISAIGNNDIMTFTNQFLPLGDLIKEHAPNIKKMFEEMPEVKELATTIDGEIYGLPAVTPHNPASTTIPMMNQQWLDELGLEAPTTFDELYDVLKAFKEEDPNGNGSADEIPFDWGPDQGPYSAMALLGAYGNYAPHTDWFNTVKDGEHVYVPATEDYKELVQFLHSLYAEGLINQEVFTQDWSQFFSRSQNPDAATVGFTIGWSFEQRVGEWSDQYTVIAPPAAEAGIAPLWPGDPVQMRAGTNKAVVAASVEDPVAAIKWLDTFYSEELSAQGYYGSFDVGIEEDGQDYVVVEPPEGTSEDEWKWTNSLVDHGLMYVPDELDARIIAPPTVAERLEQNDELLDYFPADEQILPPLKFTAEEDNELSILYSDLNNLVSRKWSEWVTQGGVEDEWDAYIEELNRIGLERYSEIYQGSLDR</sequence>
<keyword evidence="8" id="KW-1185">Reference proteome</keyword>
<keyword evidence="4" id="KW-0564">Palmitate</keyword>
<evidence type="ECO:0000313" key="8">
    <source>
        <dbReference type="Proteomes" id="UP001179280"/>
    </source>
</evidence>
<dbReference type="InterPro" id="IPR050490">
    <property type="entry name" value="Bact_solute-bd_prot1"/>
</dbReference>
<dbReference type="Pfam" id="PF13416">
    <property type="entry name" value="SBP_bac_8"/>
    <property type="match status" value="1"/>
</dbReference>
<evidence type="ECO:0000256" key="6">
    <source>
        <dbReference type="SAM" id="SignalP"/>
    </source>
</evidence>
<comment type="caution">
    <text evidence="7">The sequence shown here is derived from an EMBL/GenBank/DDBJ whole genome shotgun (WGS) entry which is preliminary data.</text>
</comment>
<dbReference type="InterPro" id="IPR006059">
    <property type="entry name" value="SBP"/>
</dbReference>
<protein>
    <submittedName>
        <fullName evidence="7">Aldouronate transport system substrate-binding protein</fullName>
    </submittedName>
</protein>
<accession>A0ABS2SMW7</accession>
<evidence type="ECO:0000256" key="4">
    <source>
        <dbReference type="ARBA" id="ARBA00023139"/>
    </source>
</evidence>
<organism evidence="7 8">
    <name type="scientific">Shouchella xiaoxiensis</name>
    <dbReference type="NCBI Taxonomy" id="766895"/>
    <lineage>
        <taxon>Bacteria</taxon>
        <taxon>Bacillati</taxon>
        <taxon>Bacillota</taxon>
        <taxon>Bacilli</taxon>
        <taxon>Bacillales</taxon>
        <taxon>Bacillaceae</taxon>
        <taxon>Shouchella</taxon>
    </lineage>
</organism>
<evidence type="ECO:0000256" key="3">
    <source>
        <dbReference type="ARBA" id="ARBA00023136"/>
    </source>
</evidence>
<gene>
    <name evidence="7" type="ORF">JOC54_000099</name>
</gene>
<evidence type="ECO:0000256" key="2">
    <source>
        <dbReference type="ARBA" id="ARBA00022729"/>
    </source>
</evidence>
<feature type="signal peptide" evidence="6">
    <location>
        <begin position="1"/>
        <end position="15"/>
    </location>
</feature>
<evidence type="ECO:0000313" key="7">
    <source>
        <dbReference type="EMBL" id="MBM7836868.1"/>
    </source>
</evidence>
<dbReference type="PROSITE" id="PS51257">
    <property type="entry name" value="PROKAR_LIPOPROTEIN"/>
    <property type="match status" value="1"/>
</dbReference>
<keyword evidence="3" id="KW-0472">Membrane</keyword>
<dbReference type="RefSeq" id="WP_204463568.1">
    <property type="nucleotide sequence ID" value="NZ_JAFBCV010000001.1"/>
</dbReference>
<reference evidence="7" key="1">
    <citation type="submission" date="2021-01" db="EMBL/GenBank/DDBJ databases">
        <title>Genomic Encyclopedia of Type Strains, Phase IV (KMG-IV): sequencing the most valuable type-strain genomes for metagenomic binning, comparative biology and taxonomic classification.</title>
        <authorList>
            <person name="Goeker M."/>
        </authorList>
    </citation>
    <scope>NUCLEOTIDE SEQUENCE</scope>
    <source>
        <strain evidence="7">DSM 21943</strain>
    </source>
</reference>
<keyword evidence="1" id="KW-1003">Cell membrane</keyword>
<dbReference type="Gene3D" id="3.40.190.10">
    <property type="entry name" value="Periplasmic binding protein-like II"/>
    <property type="match status" value="2"/>
</dbReference>
<name>A0ABS2SMW7_9BACI</name>
<dbReference type="EMBL" id="JAFBCV010000001">
    <property type="protein sequence ID" value="MBM7836868.1"/>
    <property type="molecule type" value="Genomic_DNA"/>
</dbReference>
<dbReference type="PANTHER" id="PTHR43649">
    <property type="entry name" value="ARABINOSE-BINDING PROTEIN-RELATED"/>
    <property type="match status" value="1"/>
</dbReference>